<protein>
    <submittedName>
        <fullName evidence="5">Predicted DNA binding protein, contains HTH domain</fullName>
    </submittedName>
</protein>
<feature type="domain" description="Bacterioopsin transcriptional activator GAF and HTH associated" evidence="4">
    <location>
        <begin position="6"/>
        <end position="148"/>
    </location>
</feature>
<dbReference type="Proteomes" id="UP000324020">
    <property type="component" value="Unassembled WGS sequence"/>
</dbReference>
<dbReference type="InterPro" id="IPR007050">
    <property type="entry name" value="HTH_bacterioopsin"/>
</dbReference>
<evidence type="ECO:0000256" key="1">
    <source>
        <dbReference type="ARBA" id="ARBA00023015"/>
    </source>
</evidence>
<dbReference type="Pfam" id="PF04967">
    <property type="entry name" value="HTH_10"/>
    <property type="match status" value="1"/>
</dbReference>
<evidence type="ECO:0000313" key="5">
    <source>
        <dbReference type="EMBL" id="SDF61136.1"/>
    </source>
</evidence>
<dbReference type="InterPro" id="IPR031803">
    <property type="entry name" value="BAT_GAF/HTH-assoc"/>
</dbReference>
<accession>A0A1G7MHP9</accession>
<evidence type="ECO:0000259" key="4">
    <source>
        <dbReference type="Pfam" id="PF15915"/>
    </source>
</evidence>
<keyword evidence="2" id="KW-0804">Transcription</keyword>
<organism evidence="5 6">
    <name type="scientific">Halorubrum xinjiangense</name>
    <dbReference type="NCBI Taxonomy" id="261291"/>
    <lineage>
        <taxon>Archaea</taxon>
        <taxon>Methanobacteriati</taxon>
        <taxon>Methanobacteriota</taxon>
        <taxon>Stenosarchaea group</taxon>
        <taxon>Halobacteria</taxon>
        <taxon>Halobacteriales</taxon>
        <taxon>Haloferacaceae</taxon>
        <taxon>Halorubrum</taxon>
    </lineage>
</organism>
<dbReference type="RefSeq" id="WP_149798627.1">
    <property type="nucleotide sequence ID" value="NZ_FNBO01000006.1"/>
</dbReference>
<dbReference type="OrthoDB" id="156233at2157"/>
<name>A0A1G7MHP9_9EURY</name>
<keyword evidence="6" id="KW-1185">Reference proteome</keyword>
<dbReference type="PANTHER" id="PTHR34236:SF1">
    <property type="entry name" value="DIMETHYL SULFOXIDE REDUCTASE TRANSCRIPTIONAL ACTIVATOR"/>
    <property type="match status" value="1"/>
</dbReference>
<dbReference type="EMBL" id="FNBO01000006">
    <property type="protein sequence ID" value="SDF61136.1"/>
    <property type="molecule type" value="Genomic_DNA"/>
</dbReference>
<evidence type="ECO:0000256" key="2">
    <source>
        <dbReference type="ARBA" id="ARBA00023163"/>
    </source>
</evidence>
<keyword evidence="1" id="KW-0805">Transcription regulation</keyword>
<feature type="domain" description="HTH bat-type" evidence="3">
    <location>
        <begin position="157"/>
        <end position="208"/>
    </location>
</feature>
<dbReference type="AlphaFoldDB" id="A0A1G7MHP9"/>
<evidence type="ECO:0000313" key="6">
    <source>
        <dbReference type="Proteomes" id="UP000324020"/>
    </source>
</evidence>
<evidence type="ECO:0000259" key="3">
    <source>
        <dbReference type="Pfam" id="PF04967"/>
    </source>
</evidence>
<dbReference type="PANTHER" id="PTHR34236">
    <property type="entry name" value="DIMETHYL SULFOXIDE REDUCTASE TRANSCRIPTIONAL ACTIVATOR"/>
    <property type="match status" value="1"/>
</dbReference>
<reference evidence="5 6" key="1">
    <citation type="submission" date="2016-10" db="EMBL/GenBank/DDBJ databases">
        <authorList>
            <person name="Varghese N."/>
            <person name="Submissions S."/>
        </authorList>
    </citation>
    <scope>NUCLEOTIDE SEQUENCE [LARGE SCALE GENOMIC DNA]</scope>
    <source>
        <strain evidence="5 6">CGMCC 1.3527</strain>
    </source>
</reference>
<gene>
    <name evidence="5" type="ORF">SAMN04488067_10670</name>
</gene>
<proteinExistence type="predicted"/>
<dbReference type="Pfam" id="PF15915">
    <property type="entry name" value="BAT"/>
    <property type="match status" value="1"/>
</dbReference>
<sequence>MSIFGEFRVPPSALALSETFDAEPTTVVEIDRLVASDMESLTPYFVVSGVSNAAFETAASADDSIDTLRRIQDAETRTMYRATWGDHVESLAQEYTSEGTSILKARGDASGWDLRIRFDGQAQIGEFTRYLRDHGFSFDLVRLHEMTDAKTGSRFGLTPKQQDALTTAWQMGYFDLPRETSMAAVAEELGITPQSLSDRLRRAQHTLIGDTLRAATPVDRDSTFGN</sequence>